<dbReference type="Gene3D" id="3.30.200.20">
    <property type="entry name" value="Phosphorylase Kinase, domain 1"/>
    <property type="match status" value="1"/>
</dbReference>
<evidence type="ECO:0000259" key="19">
    <source>
        <dbReference type="PROSITE" id="PS50853"/>
    </source>
</evidence>
<dbReference type="Gene3D" id="1.10.510.10">
    <property type="entry name" value="Transferase(Phosphotransferase) domain 1"/>
    <property type="match status" value="1"/>
</dbReference>
<comment type="subcellular location">
    <subcellularLocation>
        <location evidence="1">Membrane</location>
        <topology evidence="1">Single-pass type I membrane protein</topology>
    </subcellularLocation>
</comment>
<keyword evidence="4 16" id="KW-0812">Transmembrane</keyword>
<proteinExistence type="inferred from homology"/>
<dbReference type="OMA" id="RDYWHLQ"/>
<keyword evidence="3" id="KW-0808">Transferase</keyword>
<evidence type="ECO:0000256" key="17">
    <source>
        <dbReference type="SAM" id="Phobius"/>
    </source>
</evidence>
<protein>
    <recommendedName>
        <fullName evidence="16">Tyrosine-protein kinase receptor</fullName>
        <ecNumber evidence="16">2.7.10.1</ecNumber>
    </recommendedName>
</protein>
<dbReference type="PROSITE" id="PS50853">
    <property type="entry name" value="FN3"/>
    <property type="match status" value="6"/>
</dbReference>
<dbReference type="EMBL" id="AFYH01128866">
    <property type="status" value="NOT_ANNOTATED_CDS"/>
    <property type="molecule type" value="Genomic_DNA"/>
</dbReference>
<dbReference type="GO" id="GO:0007169">
    <property type="term" value="P:cell surface receptor protein tyrosine kinase signaling pathway"/>
    <property type="evidence" value="ECO:0007669"/>
    <property type="project" value="InterPro"/>
</dbReference>
<dbReference type="InterPro" id="IPR017441">
    <property type="entry name" value="Protein_kinase_ATP_BS"/>
</dbReference>
<comment type="similarity">
    <text evidence="16">Belongs to the protein kinase superfamily. Tyr protein kinase family. Insulin receptor subfamily.</text>
</comment>
<dbReference type="SUPFAM" id="SSF49265">
    <property type="entry name" value="Fibronectin type III"/>
    <property type="match status" value="5"/>
</dbReference>
<feature type="domain" description="Protein kinase" evidence="18">
    <location>
        <begin position="1892"/>
        <end position="2138"/>
    </location>
</feature>
<dbReference type="FunFam" id="2.120.10.30:FF:000044">
    <property type="entry name" value="Tyrosine-protein kinase receptor"/>
    <property type="match status" value="1"/>
</dbReference>
<evidence type="ECO:0000259" key="18">
    <source>
        <dbReference type="PROSITE" id="PS50011"/>
    </source>
</evidence>
<feature type="domain" description="Fibronectin type-III" evidence="19">
    <location>
        <begin position="517"/>
        <end position="616"/>
    </location>
</feature>
<feature type="domain" description="Fibronectin type-III" evidence="19">
    <location>
        <begin position="148"/>
        <end position="242"/>
    </location>
</feature>
<organism evidence="20 21">
    <name type="scientific">Latimeria chalumnae</name>
    <name type="common">Coelacanth</name>
    <dbReference type="NCBI Taxonomy" id="7897"/>
    <lineage>
        <taxon>Eukaryota</taxon>
        <taxon>Metazoa</taxon>
        <taxon>Chordata</taxon>
        <taxon>Craniata</taxon>
        <taxon>Vertebrata</taxon>
        <taxon>Euteleostomi</taxon>
        <taxon>Coelacanthiformes</taxon>
        <taxon>Coelacanthidae</taxon>
        <taxon>Latimeria</taxon>
    </lineage>
</organism>
<dbReference type="Pfam" id="PF00041">
    <property type="entry name" value="fn3"/>
    <property type="match status" value="2"/>
</dbReference>
<evidence type="ECO:0000256" key="8">
    <source>
        <dbReference type="ARBA" id="ARBA00022840"/>
    </source>
</evidence>
<keyword evidence="13" id="KW-0325">Glycoprotein</keyword>
<dbReference type="GO" id="GO:0005886">
    <property type="term" value="C:plasma membrane"/>
    <property type="evidence" value="ECO:0007669"/>
    <property type="project" value="TreeGrafter"/>
</dbReference>
<evidence type="ECO:0000256" key="4">
    <source>
        <dbReference type="ARBA" id="ARBA00022692"/>
    </source>
</evidence>
<dbReference type="InterPro" id="IPR001245">
    <property type="entry name" value="Ser-Thr/Tyr_kinase_cat_dom"/>
</dbReference>
<dbReference type="InterPro" id="IPR020635">
    <property type="entry name" value="Tyr_kinase_cat_dom"/>
</dbReference>
<dbReference type="InterPro" id="IPR008266">
    <property type="entry name" value="Tyr_kinase_AS"/>
</dbReference>
<dbReference type="GeneTree" id="ENSGT00940000160831"/>
<dbReference type="InterPro" id="IPR050122">
    <property type="entry name" value="RTK"/>
</dbReference>
<dbReference type="HOGENOM" id="CLU_000798_0_0_1"/>
<feature type="transmembrane region" description="Helical" evidence="17">
    <location>
        <begin position="1807"/>
        <end position="1830"/>
    </location>
</feature>
<dbReference type="PROSITE" id="PS00239">
    <property type="entry name" value="RECEPTOR_TYR_KIN_II"/>
    <property type="match status" value="1"/>
</dbReference>
<gene>
    <name evidence="20" type="primary">ROS1</name>
</gene>
<dbReference type="InterPro" id="IPR000719">
    <property type="entry name" value="Prot_kinase_dom"/>
</dbReference>
<dbReference type="Proteomes" id="UP000008672">
    <property type="component" value="Unassembled WGS sequence"/>
</dbReference>
<dbReference type="EMBL" id="AFYH01128864">
    <property type="status" value="NOT_ANNOTATED_CDS"/>
    <property type="molecule type" value="Genomic_DNA"/>
</dbReference>
<dbReference type="FunFam" id="2.60.40.10:FF:000984">
    <property type="entry name" value="Tyrosine-protein kinase receptor"/>
    <property type="match status" value="1"/>
</dbReference>
<evidence type="ECO:0000256" key="9">
    <source>
        <dbReference type="ARBA" id="ARBA00022989"/>
    </source>
</evidence>
<dbReference type="FunFam" id="1.10.510.10:FF:000341">
    <property type="entry name" value="Tyrosine-protein kinase receptor"/>
    <property type="match status" value="1"/>
</dbReference>
<dbReference type="InterPro" id="IPR013783">
    <property type="entry name" value="Ig-like_fold"/>
</dbReference>
<dbReference type="EMBL" id="AFYH01128862">
    <property type="status" value="NOT_ANNOTATED_CDS"/>
    <property type="molecule type" value="Genomic_DNA"/>
</dbReference>
<name>H3AQB9_LATCH</name>
<dbReference type="GO" id="GO:0032006">
    <property type="term" value="P:regulation of TOR signaling"/>
    <property type="evidence" value="ECO:0007669"/>
    <property type="project" value="TreeGrafter"/>
</dbReference>
<dbReference type="Gene3D" id="2.60.40.10">
    <property type="entry name" value="Immunoglobulins"/>
    <property type="match status" value="7"/>
</dbReference>
<dbReference type="STRING" id="7897.ENSLACP00000011840"/>
<dbReference type="CDD" id="cd00063">
    <property type="entry name" value="FN3"/>
    <property type="match status" value="6"/>
</dbReference>
<dbReference type="InterPro" id="IPR011042">
    <property type="entry name" value="6-blade_b-propeller_TolB-like"/>
</dbReference>
<evidence type="ECO:0000313" key="21">
    <source>
        <dbReference type="Proteomes" id="UP000008672"/>
    </source>
</evidence>
<keyword evidence="2 16" id="KW-0597">Phosphoprotein</keyword>
<keyword evidence="7" id="KW-0418">Kinase</keyword>
<evidence type="ECO:0000256" key="6">
    <source>
        <dbReference type="ARBA" id="ARBA00022741"/>
    </source>
</evidence>
<dbReference type="SUPFAM" id="SSF63825">
    <property type="entry name" value="YWTD domain"/>
    <property type="match status" value="3"/>
</dbReference>
<reference evidence="21" key="1">
    <citation type="submission" date="2011-08" db="EMBL/GenBank/DDBJ databases">
        <title>The draft genome of Latimeria chalumnae.</title>
        <authorList>
            <person name="Di Palma F."/>
            <person name="Alfoldi J."/>
            <person name="Johnson J."/>
            <person name="Berlin A."/>
            <person name="Gnerre S."/>
            <person name="Jaffe D."/>
            <person name="MacCallum I."/>
            <person name="Young S."/>
            <person name="Walker B.J."/>
            <person name="Lander E."/>
            <person name="Lindblad-Toh K."/>
        </authorList>
    </citation>
    <scope>NUCLEOTIDE SEQUENCE [LARGE SCALE GENOMIC DNA]</scope>
    <source>
        <strain evidence="21">Wild caught</strain>
    </source>
</reference>
<dbReference type="FunCoup" id="H3AQB9">
    <property type="interactions" value="61"/>
</dbReference>
<feature type="domain" description="Fibronectin type-III" evidence="19">
    <location>
        <begin position="56"/>
        <end position="146"/>
    </location>
</feature>
<evidence type="ECO:0000313" key="20">
    <source>
        <dbReference type="Ensembl" id="ENSLACP00000011840.1"/>
    </source>
</evidence>
<dbReference type="EMBL" id="AFYH01128861">
    <property type="status" value="NOT_ANNOTATED_CDS"/>
    <property type="molecule type" value="Genomic_DNA"/>
</dbReference>
<dbReference type="EC" id="2.7.10.1" evidence="16"/>
<dbReference type="EMBL" id="AFYH01128860">
    <property type="status" value="NOT_ANNOTATED_CDS"/>
    <property type="molecule type" value="Genomic_DNA"/>
</dbReference>
<evidence type="ECO:0000256" key="1">
    <source>
        <dbReference type="ARBA" id="ARBA00004479"/>
    </source>
</evidence>
<dbReference type="FunFam" id="3.30.200.20:FF:000301">
    <property type="entry name" value="Tyrosine-protein kinase receptor"/>
    <property type="match status" value="1"/>
</dbReference>
<dbReference type="eggNOG" id="KOG1095">
    <property type="taxonomic scope" value="Eukaryota"/>
</dbReference>
<evidence type="ECO:0000256" key="10">
    <source>
        <dbReference type="ARBA" id="ARBA00023136"/>
    </source>
</evidence>
<feature type="domain" description="Fibronectin type-III" evidence="19">
    <location>
        <begin position="1700"/>
        <end position="1801"/>
    </location>
</feature>
<evidence type="ECO:0000256" key="11">
    <source>
        <dbReference type="ARBA" id="ARBA00023137"/>
    </source>
</evidence>
<reference evidence="20" key="2">
    <citation type="submission" date="2025-08" db="UniProtKB">
        <authorList>
            <consortium name="Ensembl"/>
        </authorList>
    </citation>
    <scope>IDENTIFICATION</scope>
</reference>
<dbReference type="InterPro" id="IPR011009">
    <property type="entry name" value="Kinase-like_dom_sf"/>
</dbReference>
<comment type="catalytic activity">
    <reaction evidence="14 16">
        <text>L-tyrosyl-[protein] + ATP = O-phospho-L-tyrosyl-[protein] + ADP + H(+)</text>
        <dbReference type="Rhea" id="RHEA:10596"/>
        <dbReference type="Rhea" id="RHEA-COMP:10136"/>
        <dbReference type="Rhea" id="RHEA-COMP:20101"/>
        <dbReference type="ChEBI" id="CHEBI:15378"/>
        <dbReference type="ChEBI" id="CHEBI:30616"/>
        <dbReference type="ChEBI" id="CHEBI:46858"/>
        <dbReference type="ChEBI" id="CHEBI:61978"/>
        <dbReference type="ChEBI" id="CHEBI:456216"/>
        <dbReference type="EC" id="2.7.10.1"/>
    </reaction>
</comment>
<dbReference type="PRINTS" id="PR00109">
    <property type="entry name" value="TYRKINASE"/>
</dbReference>
<dbReference type="FunFam" id="2.60.40.10:FF:001018">
    <property type="entry name" value="Tyrosine-protein kinase receptor"/>
    <property type="match status" value="1"/>
</dbReference>
<evidence type="ECO:0000256" key="16">
    <source>
        <dbReference type="RuleBase" id="RU000312"/>
    </source>
</evidence>
<keyword evidence="21" id="KW-1185">Reference proteome</keyword>
<dbReference type="GO" id="GO:0043235">
    <property type="term" value="C:receptor complex"/>
    <property type="evidence" value="ECO:0007669"/>
    <property type="project" value="TreeGrafter"/>
</dbReference>
<sequence length="2138" mass="238750">QQCMQGCKFWNASQQQECPTKCNFTYSKTCQKEACESGCEYAEDTYGDKIQDFLTTPSKPHATYIGSHNVTLKWKAANVSEVKYIIQWKFTSLAGDWRYTESVLEPFYTVNDLYPYTEYLFRVVWIITSQLQLYSPPSLSYKTHALGVPSTPAIILRLESPTPDTVEVSWSPPLFPNGRIIGYNLKLSSASQELHQSAESHISQALFYSTKPNTTYRFAIIAVNMEGEGPAAEANITTPAVTDLKADQWLILSRKNSLKKRFISTLEEADCLPSDMIHHNITGITVNIRTQHVYFSEGHQIWMKGASNMSDTSDLKLFYKGSGKIMALSLDWLHQKMYFVMSEKLLSCNLEPCTVVEDLTPSVTSIKRIVADPHNGFIYLLLGDGIYKMNLPGLLGPNTNVPLVVRSHSLHDFVVNFQSKRLVFFNDTDKSFSSVFLDGSAFHTLRPPVRSFSQVVSLAYANNVFMATNDFMVFQEVHVQEVSTFSDFIVGCDLSVLEYGGFDNLQYYSNSIQPYPRPTQPQHIMLLFGSDTTVVKWEKPEPTVGTSPTAWQNWTYDVKVSVAHVPKEWVFHNVSDTSYTVRKLNSSTVYRVTVRAVSPGGKSPWADPFTGSTLKQVEEDPYILATGKGLFKQQLESYGPGELVLKNINNVSDIDWYNNTLYWSNSSGHVHVLSLNNSAEGFVNIHLDTIRNAVALAFDWLGHKIYWAGTPAKWIYRHSISPRKAKAVIQVKYPVKDFAVDSVNAYLYVATSYSVESARLNGKEHRIFQELSLLSDKQVFGLTLDLSYGFVYWLVRDTTCLHLYSTSLRTESPTDATVTEFSSWSSTRASQSAVVYYSSRLFWISNNGLLTVQEVTQNKSVQLPNSKEYTSFTIIQRSLKPLPERFSSAPNVIPELIPEASIKIEGNASNLTVVWNASSTVEYGTVFYHVSSKFLESQKDLTVSVYPLEGLDPYMEFDFSITPYTYWGEGSTTSTVLHTPEGVPSAPTNPRLFVTNSEIWGDTEKIVVEFRWNTPLKKNGELVKFTVYYIAVNSSGTGAILKDWNSRDVLPSTTSYKLENVTTGLTVLFQVQAFTSVGPGLMSDQAEANTSDLVPVPRIVLISGSTVMVVDMDNNETVQEVSAGGSVTAVSYIAQSGMLYYLREDSLYAVNIHNRSSVQLLQDSRLRNTTAMTVDWIGRHLFMAPRILMRATQVFVVDLERKVIGLEVIHLTQNSQHVTTVSLSVYPLLSRLYVTQTSDGGTRMLFYDLVNKTAHYMFESQHEDSDALAKKNGCNCSVSGSELGGALAIDTSVPDSVKIYFIKGMAEIWITDLEGCWCRSVIHVSLSADAVFGSLIVDQKFLYCTVVDGETVTICQAEKESGNLLFLQSIKGPATVLAYSTTMQPFPDKTCLIPAPYMETPSVFKTANTSISLSLPPSKTQSVCLGILKPTFTYLVHYAKKESGNNCTSGLQCTVEEFQENIVRLQSLQPYTTYVIRAAVKSYYGGFPEQLGSEAAATTEYGVPEPVGKVTVSVVSDSVVNISWSEPSQPNAPVEKVRYQVKVSFFDVFPATPLLKSQFPEGRLALSITGLQAETPYNFRVLVFHPEEDWFTVSTSVSATTFITPLAPFSIIPGNTSVQLEWENSIQDKLKQFWFELRELEAKSDWFQPEKMTCENSSSYVCNLTSLHPNRKYSVRVAVTYKTEAESASSPQTFKTTAGIPGRPGSPRLSEDKEKIIRWDKAEDNGCNVTYYTLEASEKSLNLSEPGQWKPVYNGSCSKSFCTWKVSDLKEGTFQFKVAAANSIGLGEYSDVSDEIVLNDDDPITDAVIIAVAVCVGLLLLMIVLGYVWYKKSMQKKDRQNRLTVFFKQDLELAEIRGLGTGVGLSNACYAVSRLPTQSEMNSLPTFPRDKLTLLFFLGSGAFGEVYEGTAVDILGQGRGKTKVAVKTLKKGATDHEKAEFLKEAHLMSQFDHPHILKLLGVCLLNEPQYIILELMEGGDLLSYLRGARATVIRGPLLSVEDLLDICLDVSKGCTYLEKMHFVHRDLAARNCLVSVKEYDSPSRTVKIGDFGLARDVYKNDYYRKKGEGLLPVRWMAFESLIDGVFTNQSDVWSFGVLLWEIITMGQQPYPAYSNIEVLHFVRSGGRLDAPHSCPNDV</sequence>
<dbReference type="SMART" id="SM00135">
    <property type="entry name" value="LY"/>
    <property type="match status" value="4"/>
</dbReference>
<dbReference type="InterPro" id="IPR003961">
    <property type="entry name" value="FN3_dom"/>
</dbReference>
<keyword evidence="11" id="KW-0829">Tyrosine-protein kinase</keyword>
<dbReference type="InterPro" id="IPR036116">
    <property type="entry name" value="FN3_sf"/>
</dbReference>
<evidence type="ECO:0000256" key="15">
    <source>
        <dbReference type="PROSITE-ProRule" id="PRU10141"/>
    </source>
</evidence>
<dbReference type="Ensembl" id="ENSLACT00000011930.1">
    <property type="protein sequence ID" value="ENSLACP00000011840.1"/>
    <property type="gene ID" value="ENSLACG00000010419.1"/>
</dbReference>
<dbReference type="SMART" id="SM00219">
    <property type="entry name" value="TyrKc"/>
    <property type="match status" value="1"/>
</dbReference>
<dbReference type="EMBL" id="AFYH01128865">
    <property type="status" value="NOT_ANNOTATED_CDS"/>
    <property type="molecule type" value="Genomic_DNA"/>
</dbReference>
<keyword evidence="12 16" id="KW-0675">Receptor</keyword>
<keyword evidence="10 17" id="KW-0472">Membrane</keyword>
<reference evidence="20" key="3">
    <citation type="submission" date="2025-09" db="UniProtKB">
        <authorList>
            <consortium name="Ensembl"/>
        </authorList>
    </citation>
    <scope>IDENTIFICATION</scope>
</reference>
<dbReference type="PROSITE" id="PS00109">
    <property type="entry name" value="PROTEIN_KINASE_TYR"/>
    <property type="match status" value="1"/>
</dbReference>
<dbReference type="Pfam" id="PF07714">
    <property type="entry name" value="PK_Tyr_Ser-Thr"/>
    <property type="match status" value="1"/>
</dbReference>
<dbReference type="PANTHER" id="PTHR24416:SF527">
    <property type="entry name" value="PROTO-ONCOGENE TYROSINE-PROTEIN KINASE ROS"/>
    <property type="match status" value="1"/>
</dbReference>
<dbReference type="EMBL" id="AFYH01128867">
    <property type="status" value="NOT_ANNOTATED_CDS"/>
    <property type="molecule type" value="Genomic_DNA"/>
</dbReference>
<dbReference type="InterPro" id="IPR000033">
    <property type="entry name" value="LDLR_classB_rpt"/>
</dbReference>
<dbReference type="PROSITE" id="PS00107">
    <property type="entry name" value="PROTEIN_KINASE_ATP"/>
    <property type="match status" value="1"/>
</dbReference>
<evidence type="ECO:0000256" key="7">
    <source>
        <dbReference type="ARBA" id="ARBA00022777"/>
    </source>
</evidence>
<dbReference type="SUPFAM" id="SSF56112">
    <property type="entry name" value="Protein kinase-like (PK-like)"/>
    <property type="match status" value="1"/>
</dbReference>
<dbReference type="EMBL" id="AFYH01128863">
    <property type="status" value="NOT_ANNOTATED_CDS"/>
    <property type="molecule type" value="Genomic_DNA"/>
</dbReference>
<evidence type="ECO:0000256" key="13">
    <source>
        <dbReference type="ARBA" id="ARBA00023180"/>
    </source>
</evidence>
<dbReference type="GO" id="GO:0005524">
    <property type="term" value="F:ATP binding"/>
    <property type="evidence" value="ECO:0007669"/>
    <property type="project" value="UniProtKB-UniRule"/>
</dbReference>
<evidence type="ECO:0000256" key="3">
    <source>
        <dbReference type="ARBA" id="ARBA00022679"/>
    </source>
</evidence>
<dbReference type="PROSITE" id="PS50011">
    <property type="entry name" value="PROTEIN_KINASE_DOM"/>
    <property type="match status" value="1"/>
</dbReference>
<keyword evidence="9 17" id="KW-1133">Transmembrane helix</keyword>
<dbReference type="SMART" id="SM00060">
    <property type="entry name" value="FN3"/>
    <property type="match status" value="9"/>
</dbReference>
<evidence type="ECO:0000256" key="5">
    <source>
        <dbReference type="ARBA" id="ARBA00022737"/>
    </source>
</evidence>
<feature type="domain" description="Fibronectin type-III" evidence="19">
    <location>
        <begin position="1506"/>
        <end position="1607"/>
    </location>
</feature>
<dbReference type="Gene3D" id="2.120.10.30">
    <property type="entry name" value="TolB, C-terminal domain"/>
    <property type="match status" value="3"/>
</dbReference>
<dbReference type="InParanoid" id="H3AQB9"/>
<feature type="binding site" evidence="15">
    <location>
        <position position="1927"/>
    </location>
    <ligand>
        <name>ATP</name>
        <dbReference type="ChEBI" id="CHEBI:30616"/>
    </ligand>
</feature>
<keyword evidence="8 15" id="KW-0067">ATP-binding</keyword>
<evidence type="ECO:0000256" key="12">
    <source>
        <dbReference type="ARBA" id="ARBA00023170"/>
    </source>
</evidence>
<keyword evidence="5" id="KW-0677">Repeat</keyword>
<dbReference type="GO" id="GO:0004714">
    <property type="term" value="F:transmembrane receptor protein tyrosine kinase activity"/>
    <property type="evidence" value="ECO:0007669"/>
    <property type="project" value="UniProtKB-EC"/>
</dbReference>
<accession>H3AQB9</accession>
<feature type="domain" description="Fibronectin type-III" evidence="19">
    <location>
        <begin position="986"/>
        <end position="1093"/>
    </location>
</feature>
<evidence type="ECO:0000256" key="14">
    <source>
        <dbReference type="ARBA" id="ARBA00051243"/>
    </source>
</evidence>
<dbReference type="InterPro" id="IPR002011">
    <property type="entry name" value="Tyr_kinase_rcpt_2_CS"/>
</dbReference>
<evidence type="ECO:0000256" key="2">
    <source>
        <dbReference type="ARBA" id="ARBA00022553"/>
    </source>
</evidence>
<dbReference type="PANTHER" id="PTHR24416">
    <property type="entry name" value="TYROSINE-PROTEIN KINASE RECEPTOR"/>
    <property type="match status" value="1"/>
</dbReference>
<keyword evidence="6 15" id="KW-0547">Nucleotide-binding</keyword>